<feature type="region of interest" description="Disordered" evidence="3">
    <location>
        <begin position="610"/>
        <end position="629"/>
    </location>
</feature>
<gene>
    <name evidence="5" type="ORF">E1B28_000908</name>
</gene>
<proteinExistence type="predicted"/>
<dbReference type="EMBL" id="CM032181">
    <property type="protein sequence ID" value="KAG7099027.1"/>
    <property type="molecule type" value="Genomic_DNA"/>
</dbReference>
<dbReference type="PANTHER" id="PTHR46116:SF15">
    <property type="entry name" value="(E3-INDEPENDENT) E2 UBIQUITIN-CONJUGATING ENZYME"/>
    <property type="match status" value="1"/>
</dbReference>
<sequence length="912" mass="102727">MSQRQLAVTKFYNQDTVQRISSPQNLGVVLRCWHDTEDLPVPSPFIDPLMRHLDRGQVGVSFLSEGGRREVVKESDLKLLDRTLQPGDFCKRSVEDVRSGVIKRARVRGRVEHVISGEGVEGWKTVEDIKFRRDAEIGDYVVYDDWFGQVIELYDESIVELPTGQLVRLPEFSSRLVVGEKAENIIPSATNGTNGVQNLFGFLLGNGRTEGLETVIAVKHTVYAIAWLALNQSLPREQVQHRQRPHRFWHGKDIAKLTLVRCHADAQLKISDRIKLKDTTGLPYTKHGREGEACGVITVHGFTMALTETTLDVLWQDGAEESVLATDVVPYLNPDEYDCWPGDHVIWKNEGVRRSAVVQTVDAVQRTASVLFSDTEKIEIVSLLELDPHGTSDMDPYAQYSLDGLGVRRGDFVFIHQAGITNGFESPRVPKIGELETWVRENPFADGQLIGWRKEMSELGASIADRRGTDGSEEGHMLQPDETLDWVGEVLDLLLDGTVGVLHPNGSVKKYCLERLTKLYDGINQLEDDLYNGSDEGSPGFYDEKDQEWSMNDEDGWQSSYDEDQVEWNEYINDETGEEAMQIDKTNPTVTGSSLVLTDAEHSNTMITITSSTEPKPSSLVDSETTSTQDEDPAFWKRFDIMPSAPPDHAFYNTTPSLPTKTFHARLNREYHILQSSLPDTILVRTYEDRADLLRCLIIGPQHTPYEDAPFVIDWMLDSSFPNSPPLAHFLSWTNGNGRVNPNLYEEGKVCLSILGTWAGDRIESWSASRSSLLQAFVSIQGLVLVKEPWFCEPAYEKLRGTEEGLVNSRLYSEKAYVLSRGFVRRALEIPLGGLESEIRWLYYTKHRLAKVLKDSRDLITKSKDTSLSAEIEKDFEVPVPRLSAGGIITLERTLNKLQALLDLYMDTKTIA</sequence>
<dbReference type="InterPro" id="IPR016135">
    <property type="entry name" value="UBQ-conjugating_enzyme/RWD"/>
</dbReference>
<dbReference type="GeneID" id="66069984"/>
<dbReference type="AlphaFoldDB" id="A0A9P8AEV0"/>
<dbReference type="PROSITE" id="PS50127">
    <property type="entry name" value="UBC_2"/>
    <property type="match status" value="1"/>
</dbReference>
<feature type="domain" description="UBC core" evidence="4">
    <location>
        <begin position="662"/>
        <end position="825"/>
    </location>
</feature>
<keyword evidence="2" id="KW-0833">Ubl conjugation pathway</keyword>
<dbReference type="GO" id="GO:0061631">
    <property type="term" value="F:ubiquitin conjugating enzyme activity"/>
    <property type="evidence" value="ECO:0007669"/>
    <property type="project" value="TreeGrafter"/>
</dbReference>
<feature type="compositionally biased region" description="Polar residues" evidence="3">
    <location>
        <begin position="610"/>
        <end position="628"/>
    </location>
</feature>
<dbReference type="InterPro" id="IPR000608">
    <property type="entry name" value="UBC"/>
</dbReference>
<organism evidence="5 6">
    <name type="scientific">Marasmius oreades</name>
    <name type="common">fairy-ring Marasmius</name>
    <dbReference type="NCBI Taxonomy" id="181124"/>
    <lineage>
        <taxon>Eukaryota</taxon>
        <taxon>Fungi</taxon>
        <taxon>Dikarya</taxon>
        <taxon>Basidiomycota</taxon>
        <taxon>Agaricomycotina</taxon>
        <taxon>Agaricomycetes</taxon>
        <taxon>Agaricomycetidae</taxon>
        <taxon>Agaricales</taxon>
        <taxon>Marasmiineae</taxon>
        <taxon>Marasmiaceae</taxon>
        <taxon>Marasmius</taxon>
    </lineage>
</organism>
<evidence type="ECO:0000256" key="1">
    <source>
        <dbReference type="ARBA" id="ARBA00022679"/>
    </source>
</evidence>
<evidence type="ECO:0000256" key="2">
    <source>
        <dbReference type="ARBA" id="ARBA00022786"/>
    </source>
</evidence>
<dbReference type="CDD" id="cd23837">
    <property type="entry name" value="UBCc_UBE2O"/>
    <property type="match status" value="1"/>
</dbReference>
<dbReference type="Gene3D" id="3.10.110.10">
    <property type="entry name" value="Ubiquitin Conjugating Enzyme"/>
    <property type="match status" value="1"/>
</dbReference>
<keyword evidence="6" id="KW-1185">Reference proteome</keyword>
<name>A0A9P8AEV0_9AGAR</name>
<evidence type="ECO:0000256" key="3">
    <source>
        <dbReference type="SAM" id="MobiDB-lite"/>
    </source>
</evidence>
<dbReference type="SMART" id="SM00212">
    <property type="entry name" value="UBCc"/>
    <property type="match status" value="1"/>
</dbReference>
<dbReference type="Pfam" id="PF00179">
    <property type="entry name" value="UQ_con"/>
    <property type="match status" value="1"/>
</dbReference>
<dbReference type="Proteomes" id="UP001049176">
    <property type="component" value="Chromosome 1"/>
</dbReference>
<evidence type="ECO:0000313" key="5">
    <source>
        <dbReference type="EMBL" id="KAG7099027.1"/>
    </source>
</evidence>
<comment type="caution">
    <text evidence="5">The sequence shown here is derived from an EMBL/GenBank/DDBJ whole genome shotgun (WGS) entry which is preliminary data.</text>
</comment>
<keyword evidence="1" id="KW-0808">Transferase</keyword>
<reference evidence="5" key="1">
    <citation type="journal article" date="2021" name="Genome Biol. Evol.">
        <title>The assembled and annotated genome of the fairy-ring fungus Marasmius oreades.</title>
        <authorList>
            <person name="Hiltunen M."/>
            <person name="Ament-Velasquez S.L."/>
            <person name="Johannesson H."/>
        </authorList>
    </citation>
    <scope>NUCLEOTIDE SEQUENCE</scope>
    <source>
        <strain evidence="5">03SP1</strain>
    </source>
</reference>
<evidence type="ECO:0000259" key="4">
    <source>
        <dbReference type="PROSITE" id="PS50127"/>
    </source>
</evidence>
<evidence type="ECO:0000313" key="6">
    <source>
        <dbReference type="Proteomes" id="UP001049176"/>
    </source>
</evidence>
<dbReference type="SUPFAM" id="SSF54495">
    <property type="entry name" value="UBC-like"/>
    <property type="match status" value="1"/>
</dbReference>
<accession>A0A9P8AEV0</accession>
<protein>
    <recommendedName>
        <fullName evidence="4">UBC core domain-containing protein</fullName>
    </recommendedName>
</protein>
<dbReference type="RefSeq" id="XP_043015497.1">
    <property type="nucleotide sequence ID" value="XM_043146792.1"/>
</dbReference>
<dbReference type="OrthoDB" id="1926878at2759"/>
<dbReference type="PANTHER" id="PTHR46116">
    <property type="entry name" value="(E3-INDEPENDENT) E2 UBIQUITIN-CONJUGATING ENZYME"/>
    <property type="match status" value="1"/>
</dbReference>